<dbReference type="RefSeq" id="WP_229335172.1">
    <property type="nucleotide sequence ID" value="NZ_JAINUL010000001.1"/>
</dbReference>
<keyword evidence="7" id="KW-1185">Reference proteome</keyword>
<dbReference type="InterPro" id="IPR015210">
    <property type="entry name" value="NaeI"/>
</dbReference>
<evidence type="ECO:0000256" key="2">
    <source>
        <dbReference type="ARBA" id="ARBA00022759"/>
    </source>
</evidence>
<feature type="compositionally biased region" description="Low complexity" evidence="4">
    <location>
        <begin position="161"/>
        <end position="177"/>
    </location>
</feature>
<dbReference type="CDD" id="cd22338">
    <property type="entry name" value="NaeI-like"/>
    <property type="match status" value="1"/>
</dbReference>
<keyword evidence="3" id="KW-0378">Hydrolase</keyword>
<evidence type="ECO:0000313" key="6">
    <source>
        <dbReference type="EMBL" id="MCC0094614.1"/>
    </source>
</evidence>
<feature type="compositionally biased region" description="Low complexity" evidence="4">
    <location>
        <begin position="203"/>
        <end position="215"/>
    </location>
</feature>
<dbReference type="Pfam" id="PF09126">
    <property type="entry name" value="NaeI"/>
    <property type="match status" value="1"/>
</dbReference>
<reference evidence="6 7" key="1">
    <citation type="submission" date="2021-08" db="EMBL/GenBank/DDBJ databases">
        <title>Genomic Architecture of Streptomyces flavotricini NGL1 and Streptomyces erythrochromogenes HMS4 With Differential Plant Beneficial attributes and laccase production capabilities.</title>
        <authorList>
            <person name="Salwan R."/>
            <person name="Kaur R."/>
            <person name="Sharma V."/>
        </authorList>
    </citation>
    <scope>NUCLEOTIDE SEQUENCE [LARGE SCALE GENOMIC DNA]</scope>
    <source>
        <strain evidence="6 7">NGL1</strain>
    </source>
</reference>
<dbReference type="InterPro" id="IPR037057">
    <property type="entry name" value="DNA_rep_MutH/T2_RE_sf"/>
</dbReference>
<feature type="domain" description="Type II restriction enzyme NaeI" evidence="5">
    <location>
        <begin position="240"/>
        <end position="511"/>
    </location>
</feature>
<feature type="region of interest" description="Disordered" evidence="4">
    <location>
        <begin position="161"/>
        <end position="220"/>
    </location>
</feature>
<keyword evidence="2" id="KW-0255">Endonuclease</keyword>
<evidence type="ECO:0000256" key="3">
    <source>
        <dbReference type="ARBA" id="ARBA00022801"/>
    </source>
</evidence>
<keyword evidence="1" id="KW-0540">Nuclease</keyword>
<dbReference type="EMBL" id="JAINUL010000001">
    <property type="protein sequence ID" value="MCC0094614.1"/>
    <property type="molecule type" value="Genomic_DNA"/>
</dbReference>
<dbReference type="Gene3D" id="1.10.10.10">
    <property type="entry name" value="Winged helix-like DNA-binding domain superfamily/Winged helix DNA-binding domain"/>
    <property type="match status" value="1"/>
</dbReference>
<gene>
    <name evidence="6" type="ORF">K7B10_07415</name>
</gene>
<dbReference type="Gene3D" id="3.40.600.10">
    <property type="entry name" value="DNA mismatch repair MutH/Restriction endonuclease, type II"/>
    <property type="match status" value="1"/>
</dbReference>
<organism evidence="6 7">
    <name type="scientific">Streptomyces flavotricini</name>
    <dbReference type="NCBI Taxonomy" id="66888"/>
    <lineage>
        <taxon>Bacteria</taxon>
        <taxon>Bacillati</taxon>
        <taxon>Actinomycetota</taxon>
        <taxon>Actinomycetes</taxon>
        <taxon>Kitasatosporales</taxon>
        <taxon>Streptomycetaceae</taxon>
        <taxon>Streptomyces</taxon>
    </lineage>
</organism>
<evidence type="ECO:0000259" key="5">
    <source>
        <dbReference type="Pfam" id="PF09126"/>
    </source>
</evidence>
<evidence type="ECO:0000313" key="7">
    <source>
        <dbReference type="Proteomes" id="UP001520654"/>
    </source>
</evidence>
<name>A0ABS8E1T8_9ACTN</name>
<comment type="caution">
    <text evidence="6">The sequence shown here is derived from an EMBL/GenBank/DDBJ whole genome shotgun (WGS) entry which is preliminary data.</text>
</comment>
<sequence>MARRKRGGQWSELDPGLNEPMREIVRLLRGLVTSSGIRLKELQQLLLAEHREGPRPPSYQVLSDRLRGKGLQNNASLIYAIIAVIAPPEGKDALVEEVRQHLLNARSVPATGSQQAPQAKPEPELLDVLRENRALRREVERLERRVARREKELHALRGRLAAAEGRAPAAPASAGPAQDEPTVVPGLSVGEITEPVGSVHPHPAAATSTPSSASGSGTGSGSSDVLAVADVLRGMQGIEAVTAAALRDAFDSVLDGWRTGRFDLSTLGKPEKAYLGAKVTHELMAAWGFQPGGETDLLIGHQEVTLKFTTGSTWTVTPGEVGRVSLLVSANDQRSCWSLGLIRIEPGHLSGAANRDFKRTLSAAGRQAVVWLFQDAPLPENTLLHLPAPLRDRIFAPEAGGGGSQARAKNLFRLVQGRVLNHTTVATVSMTADPVKRIRGARDTLREEGILVLGGTGQQAEIARTLGLPVPRKGEWVSRRVTRLRPHHGDALSVTLSGEVWTAAGPDDPVEEAPSIATLW</sequence>
<evidence type="ECO:0000256" key="1">
    <source>
        <dbReference type="ARBA" id="ARBA00022722"/>
    </source>
</evidence>
<evidence type="ECO:0000256" key="4">
    <source>
        <dbReference type="SAM" id="MobiDB-lite"/>
    </source>
</evidence>
<dbReference type="Proteomes" id="UP001520654">
    <property type="component" value="Unassembled WGS sequence"/>
</dbReference>
<dbReference type="InterPro" id="IPR036388">
    <property type="entry name" value="WH-like_DNA-bd_sf"/>
</dbReference>
<proteinExistence type="predicted"/>
<accession>A0ABS8E1T8</accession>
<dbReference type="InterPro" id="IPR011335">
    <property type="entry name" value="Restrct_endonuc-II-like"/>
</dbReference>
<dbReference type="SUPFAM" id="SSF52980">
    <property type="entry name" value="Restriction endonuclease-like"/>
    <property type="match status" value="1"/>
</dbReference>
<protein>
    <recommendedName>
        <fullName evidence="5">Type II restriction enzyme NaeI domain-containing protein</fullName>
    </recommendedName>
</protein>